<comment type="caution">
    <text evidence="1">The sequence shown here is derived from an EMBL/GenBank/DDBJ whole genome shotgun (WGS) entry which is preliminary data.</text>
</comment>
<evidence type="ECO:0000313" key="2">
    <source>
        <dbReference type="Proteomes" id="UP000320735"/>
    </source>
</evidence>
<dbReference type="EMBL" id="SJPP01000001">
    <property type="protein sequence ID" value="TWU13959.1"/>
    <property type="molecule type" value="Genomic_DNA"/>
</dbReference>
<gene>
    <name evidence="1" type="ORF">CA54_28010</name>
</gene>
<protein>
    <submittedName>
        <fullName evidence="1">Uncharacterized protein</fullName>
    </submittedName>
</protein>
<evidence type="ECO:0000313" key="1">
    <source>
        <dbReference type="EMBL" id="TWU13959.1"/>
    </source>
</evidence>
<accession>A0A5C6BSV0</accession>
<dbReference type="Proteomes" id="UP000320735">
    <property type="component" value="Unassembled WGS sequence"/>
</dbReference>
<dbReference type="AlphaFoldDB" id="A0A5C6BSV0"/>
<proteinExistence type="predicted"/>
<name>A0A5C6BSV0_9PLAN</name>
<sequence length="72" mass="8572">MARQLVFHNSVALVGKVLRMYSSTMVDVDFVEELRLRTWARQNFVSAEDRDMEWHPVVLEEMRNIDEESQDD</sequence>
<organism evidence="1 2">
    <name type="scientific">Symmachiella macrocystis</name>
    <dbReference type="NCBI Taxonomy" id="2527985"/>
    <lineage>
        <taxon>Bacteria</taxon>
        <taxon>Pseudomonadati</taxon>
        <taxon>Planctomycetota</taxon>
        <taxon>Planctomycetia</taxon>
        <taxon>Planctomycetales</taxon>
        <taxon>Planctomycetaceae</taxon>
        <taxon>Symmachiella</taxon>
    </lineage>
</organism>
<reference evidence="1 2" key="1">
    <citation type="submission" date="2019-02" db="EMBL/GenBank/DDBJ databases">
        <title>Deep-cultivation of Planctomycetes and their phenomic and genomic characterization uncovers novel biology.</title>
        <authorList>
            <person name="Wiegand S."/>
            <person name="Jogler M."/>
            <person name="Boedeker C."/>
            <person name="Pinto D."/>
            <person name="Vollmers J."/>
            <person name="Rivas-Marin E."/>
            <person name="Kohn T."/>
            <person name="Peeters S.H."/>
            <person name="Heuer A."/>
            <person name="Rast P."/>
            <person name="Oberbeckmann S."/>
            <person name="Bunk B."/>
            <person name="Jeske O."/>
            <person name="Meyerdierks A."/>
            <person name="Storesund J.E."/>
            <person name="Kallscheuer N."/>
            <person name="Luecker S."/>
            <person name="Lage O.M."/>
            <person name="Pohl T."/>
            <person name="Merkel B.J."/>
            <person name="Hornburger P."/>
            <person name="Mueller R.-W."/>
            <person name="Bruemmer F."/>
            <person name="Labrenz M."/>
            <person name="Spormann A.M."/>
            <person name="Op Den Camp H."/>
            <person name="Overmann J."/>
            <person name="Amann R."/>
            <person name="Jetten M.S.M."/>
            <person name="Mascher T."/>
            <person name="Medema M.H."/>
            <person name="Devos D.P."/>
            <person name="Kaster A.-K."/>
            <person name="Ovreas L."/>
            <person name="Rohde M."/>
            <person name="Galperin M.Y."/>
            <person name="Jogler C."/>
        </authorList>
    </citation>
    <scope>NUCLEOTIDE SEQUENCE [LARGE SCALE GENOMIC DNA]</scope>
    <source>
        <strain evidence="1 2">CA54</strain>
    </source>
</reference>
<keyword evidence="2" id="KW-1185">Reference proteome</keyword>